<dbReference type="AlphaFoldDB" id="A0A8J7DIP5"/>
<accession>A0A8J7DIP5</accession>
<keyword evidence="2" id="KW-1185">Reference proteome</keyword>
<gene>
    <name evidence="1" type="ORF">IQ276_27790</name>
</gene>
<comment type="caution">
    <text evidence="1">The sequence shown here is derived from an EMBL/GenBank/DDBJ whole genome shotgun (WGS) entry which is preliminary data.</text>
</comment>
<dbReference type="RefSeq" id="WP_193921614.1">
    <property type="nucleotide sequence ID" value="NZ_JADEXS020000001.1"/>
</dbReference>
<protein>
    <submittedName>
        <fullName evidence="1">Uncharacterized protein</fullName>
    </submittedName>
</protein>
<sequence length="79" mass="8911">MKAVKVMATINEQGQLTLDHPLITDKNSRVEVIILIPEEEVLNDQSQAEVLADFRQAWHEAMTGQTIPVAQLWEGLEND</sequence>
<evidence type="ECO:0000313" key="1">
    <source>
        <dbReference type="EMBL" id="MBE9026084.1"/>
    </source>
</evidence>
<proteinExistence type="predicted"/>
<organism evidence="1 2">
    <name type="scientific">Desmonostoc muscorum LEGE 12446</name>
    <dbReference type="NCBI Taxonomy" id="1828758"/>
    <lineage>
        <taxon>Bacteria</taxon>
        <taxon>Bacillati</taxon>
        <taxon>Cyanobacteriota</taxon>
        <taxon>Cyanophyceae</taxon>
        <taxon>Nostocales</taxon>
        <taxon>Nostocaceae</taxon>
        <taxon>Desmonostoc</taxon>
    </lineage>
</organism>
<evidence type="ECO:0000313" key="2">
    <source>
        <dbReference type="Proteomes" id="UP000622533"/>
    </source>
</evidence>
<dbReference type="Proteomes" id="UP000622533">
    <property type="component" value="Unassembled WGS sequence"/>
</dbReference>
<reference evidence="1" key="1">
    <citation type="submission" date="2020-10" db="EMBL/GenBank/DDBJ databases">
        <authorList>
            <person name="Castelo-Branco R."/>
            <person name="Eusebio N."/>
            <person name="Adriana R."/>
            <person name="Vieira A."/>
            <person name="Brugerolle De Fraissinette N."/>
            <person name="Rezende De Castro R."/>
            <person name="Schneider M.P."/>
            <person name="Vasconcelos V."/>
            <person name="Leao P.N."/>
        </authorList>
    </citation>
    <scope>NUCLEOTIDE SEQUENCE</scope>
    <source>
        <strain evidence="1">LEGE 12446</strain>
    </source>
</reference>
<name>A0A8J7DIP5_DESMC</name>
<dbReference type="EMBL" id="JADEXS010000532">
    <property type="protein sequence ID" value="MBE9026084.1"/>
    <property type="molecule type" value="Genomic_DNA"/>
</dbReference>